<dbReference type="Gene3D" id="1.10.10.10">
    <property type="entry name" value="Winged helix-like DNA-binding domain superfamily/Winged helix DNA-binding domain"/>
    <property type="match status" value="1"/>
</dbReference>
<keyword evidence="1" id="KW-0812">Transmembrane</keyword>
<dbReference type="InterPro" id="IPR036388">
    <property type="entry name" value="WH-like_DNA-bd_sf"/>
</dbReference>
<dbReference type="PROSITE" id="PS51197">
    <property type="entry name" value="HTH_RRF2_2"/>
    <property type="match status" value="1"/>
</dbReference>
<protein>
    <submittedName>
        <fullName evidence="2">Rrf2 family transcriptional regulator</fullName>
    </submittedName>
</protein>
<feature type="transmembrane region" description="Helical" evidence="1">
    <location>
        <begin position="6"/>
        <end position="27"/>
    </location>
</feature>
<proteinExistence type="predicted"/>
<dbReference type="EMBL" id="BAABFO010000004">
    <property type="protein sequence ID" value="GAA4327517.1"/>
    <property type="molecule type" value="Genomic_DNA"/>
</dbReference>
<dbReference type="InterPro" id="IPR036390">
    <property type="entry name" value="WH_DNA-bd_sf"/>
</dbReference>
<evidence type="ECO:0000313" key="3">
    <source>
        <dbReference type="Proteomes" id="UP001501671"/>
    </source>
</evidence>
<keyword evidence="3" id="KW-1185">Reference proteome</keyword>
<name>A0ABP8GP05_9BURK</name>
<organism evidence="2 3">
    <name type="scientific">Pigmentiphaga soli</name>
    <dbReference type="NCBI Taxonomy" id="1007095"/>
    <lineage>
        <taxon>Bacteria</taxon>
        <taxon>Pseudomonadati</taxon>
        <taxon>Pseudomonadota</taxon>
        <taxon>Betaproteobacteria</taxon>
        <taxon>Burkholderiales</taxon>
        <taxon>Alcaligenaceae</taxon>
        <taxon>Pigmentiphaga</taxon>
    </lineage>
</organism>
<sequence>MSTTFLYVKAVTCQVFIATSHLTLGLFRNIICFMKRDSRLSSVLHALLHMAEQDGPVTSETLALCLGTNPVVVRRTMGYLRQAGIVTSERGHAGGWRIHADLGSVTLRQLHEALGEPATFAIGNRNETPGCLVEQTVNAALEGTFAEAEALLLTRFSEITLADLASDFARRHAALRHSRNKS</sequence>
<dbReference type="PANTHER" id="PTHR33221:SF15">
    <property type="entry name" value="HTH-TYPE TRANSCRIPTIONAL REGULATOR YWGB-RELATED"/>
    <property type="match status" value="1"/>
</dbReference>
<keyword evidence="1" id="KW-1133">Transmembrane helix</keyword>
<dbReference type="Pfam" id="PF02082">
    <property type="entry name" value="Rrf2"/>
    <property type="match status" value="1"/>
</dbReference>
<dbReference type="InterPro" id="IPR000944">
    <property type="entry name" value="Tscrpt_reg_Rrf2"/>
</dbReference>
<comment type="caution">
    <text evidence="2">The sequence shown here is derived from an EMBL/GenBank/DDBJ whole genome shotgun (WGS) entry which is preliminary data.</text>
</comment>
<evidence type="ECO:0000313" key="2">
    <source>
        <dbReference type="EMBL" id="GAA4327517.1"/>
    </source>
</evidence>
<reference evidence="3" key="1">
    <citation type="journal article" date="2019" name="Int. J. Syst. Evol. Microbiol.">
        <title>The Global Catalogue of Microorganisms (GCM) 10K type strain sequencing project: providing services to taxonomists for standard genome sequencing and annotation.</title>
        <authorList>
            <consortium name="The Broad Institute Genomics Platform"/>
            <consortium name="The Broad Institute Genome Sequencing Center for Infectious Disease"/>
            <person name="Wu L."/>
            <person name="Ma J."/>
        </authorList>
    </citation>
    <scope>NUCLEOTIDE SEQUENCE [LARGE SCALE GENOMIC DNA]</scope>
    <source>
        <strain evidence="3">JCM 17666</strain>
    </source>
</reference>
<dbReference type="SUPFAM" id="SSF46785">
    <property type="entry name" value="Winged helix' DNA-binding domain"/>
    <property type="match status" value="1"/>
</dbReference>
<gene>
    <name evidence="2" type="ORF">GCM10023144_12180</name>
</gene>
<evidence type="ECO:0000256" key="1">
    <source>
        <dbReference type="SAM" id="Phobius"/>
    </source>
</evidence>
<dbReference type="PANTHER" id="PTHR33221">
    <property type="entry name" value="WINGED HELIX-TURN-HELIX TRANSCRIPTIONAL REGULATOR, RRF2 FAMILY"/>
    <property type="match status" value="1"/>
</dbReference>
<keyword evidence="1" id="KW-0472">Membrane</keyword>
<dbReference type="Proteomes" id="UP001501671">
    <property type="component" value="Unassembled WGS sequence"/>
</dbReference>
<accession>A0ABP8GP05</accession>